<dbReference type="InterPro" id="IPR028946">
    <property type="entry name" value="Ntox44"/>
</dbReference>
<evidence type="ECO:0000313" key="3">
    <source>
        <dbReference type="Proteomes" id="UP000185210"/>
    </source>
</evidence>
<gene>
    <name evidence="2" type="ORF">SAMEA2070301_02696</name>
</gene>
<name>A0AB38CZH1_9MYCO</name>
<comment type="caution">
    <text evidence="2">The sequence shown here is derived from an EMBL/GenBank/DDBJ whole genome shotgun (WGS) entry which is preliminary data.</text>
</comment>
<reference evidence="2 3" key="1">
    <citation type="submission" date="2016-11" db="EMBL/GenBank/DDBJ databases">
        <authorList>
            <consortium name="Pathogen Informatics"/>
        </authorList>
    </citation>
    <scope>NUCLEOTIDE SEQUENCE [LARGE SCALE GENOMIC DNA]</scope>
    <source>
        <strain evidence="2 3">104</strain>
    </source>
</reference>
<keyword evidence="2" id="KW-0378">Hydrolase</keyword>
<evidence type="ECO:0000259" key="1">
    <source>
        <dbReference type="Pfam" id="PF15607"/>
    </source>
</evidence>
<dbReference type="AlphaFoldDB" id="A0AB38CZH1"/>
<evidence type="ECO:0000313" key="2">
    <source>
        <dbReference type="EMBL" id="SIB00814.1"/>
    </source>
</evidence>
<sequence>MPPLAWGDVMRWEAESIRGVKAALTKRGVTAQEVADALGRLPLFATWEGQSGTAAKESLDRLAKYLVEHADEMTALAVALDPAADAVKKVRDELGKVQVKADGWHIEIDPVTSAVTPTAAALNGSSPSELLFRVAQLQSDVKQVLAMAELVDQDLARAISDGKRMPGSLTHTLESMVPKPLPPEMHPTSSEQNFTKAEDFIYDEMMKNLKSPKFLAMKKQFEEGLLLHPLDTADAYKAFYDLVQTDGPWDHKPMIRDLVGIQKGDGLYFQQPGTDRQVYYDLYSNVHYGYMGRAAGIPPALLEAIPNIPTGPTGVNDASDDLYVAAGIAMYDKYGPNMTATQFHQGLTDLINQLDAAQQSGQNITMKHGYK</sequence>
<dbReference type="Pfam" id="PF15607">
    <property type="entry name" value="Ntox44"/>
    <property type="match status" value="1"/>
</dbReference>
<dbReference type="EMBL" id="FSHM01000003">
    <property type="protein sequence ID" value="SIB00814.1"/>
    <property type="molecule type" value="Genomic_DNA"/>
</dbReference>
<protein>
    <submittedName>
        <fullName evidence="2">Alpha/beta hydrolase of uncharacterized function (DUF1023)</fullName>
    </submittedName>
</protein>
<accession>A0AB38CZH1</accession>
<proteinExistence type="predicted"/>
<dbReference type="GO" id="GO:0016787">
    <property type="term" value="F:hydrolase activity"/>
    <property type="evidence" value="ECO:0007669"/>
    <property type="project" value="UniProtKB-KW"/>
</dbReference>
<organism evidence="2 3">
    <name type="scientific">Mycobacteroides abscessus subsp. abscessus</name>
    <dbReference type="NCBI Taxonomy" id="1185650"/>
    <lineage>
        <taxon>Bacteria</taxon>
        <taxon>Bacillati</taxon>
        <taxon>Actinomycetota</taxon>
        <taxon>Actinomycetes</taxon>
        <taxon>Mycobacteriales</taxon>
        <taxon>Mycobacteriaceae</taxon>
        <taxon>Mycobacteroides</taxon>
        <taxon>Mycobacteroides abscessus</taxon>
    </lineage>
</organism>
<feature type="domain" description="Bacterial toxin 44" evidence="1">
    <location>
        <begin position="239"/>
        <end position="299"/>
    </location>
</feature>
<dbReference type="Proteomes" id="UP000185210">
    <property type="component" value="Unassembled WGS sequence"/>
</dbReference>